<evidence type="ECO:0000313" key="1">
    <source>
        <dbReference type="EMBL" id="AAG61022.1"/>
    </source>
</evidence>
<dbReference type="AlphaFoldDB" id="Q9AMX0"/>
<dbReference type="EMBL" id="AH010242">
    <property type="protein sequence ID" value="AAG61022.1"/>
    <property type="molecule type" value="Genomic_DNA"/>
</dbReference>
<sequence>MIGGMQSLAYFCWPALSAMRRTFARNKAPNDQAFRRRSSLLATAEKVELGAPRRTSHKCGALGWNLLGHHSLLLTASRAWRPREASRAYRMLQPPRLRIT</sequence>
<reference evidence="1" key="1">
    <citation type="journal article" date="2001" name="J. Bacteriol.">
        <title>Potential symbiosis-specific genes uncovered by sequencing a 410-kb DNA region of the Bradyrhizobium japonicum chromosome.</title>
        <authorList>
            <person name="Gottfert M."/>
            <person name="Rothlisberger S."/>
            <person name="Kundig C."/>
            <person name="Beck C."/>
            <person name="Marty R."/>
            <person name="Hennecke H."/>
        </authorList>
    </citation>
    <scope>NUCLEOTIDE SEQUENCE</scope>
    <source>
        <strain evidence="1">110spc4</strain>
    </source>
</reference>
<proteinExistence type="predicted"/>
<protein>
    <submittedName>
        <fullName evidence="1">HsfA</fullName>
    </submittedName>
</protein>
<name>Q9AMX0_BRAJP</name>
<accession>Q9AMX0</accession>
<gene>
    <name evidence="1" type="primary">hsfA</name>
</gene>
<organism evidence="1">
    <name type="scientific">Bradyrhizobium japonicum</name>
    <dbReference type="NCBI Taxonomy" id="375"/>
    <lineage>
        <taxon>Bacteria</taxon>
        <taxon>Pseudomonadati</taxon>
        <taxon>Pseudomonadota</taxon>
        <taxon>Alphaproteobacteria</taxon>
        <taxon>Hyphomicrobiales</taxon>
        <taxon>Nitrobacteraceae</taxon>
        <taxon>Bradyrhizobium</taxon>
    </lineage>
</organism>